<comment type="caution">
    <text evidence="5">The sequence shown here is derived from an EMBL/GenBank/DDBJ whole genome shotgun (WGS) entry which is preliminary data.</text>
</comment>
<protein>
    <recommendedName>
        <fullName evidence="3">Thioredoxin</fullName>
    </recommendedName>
</protein>
<proteinExistence type="inferred from homology"/>
<dbReference type="InterPro" id="IPR013766">
    <property type="entry name" value="Thioredoxin_domain"/>
</dbReference>
<organism evidence="5 6">
    <name type="scientific">Cladobotryum mycophilum</name>
    <dbReference type="NCBI Taxonomy" id="491253"/>
    <lineage>
        <taxon>Eukaryota</taxon>
        <taxon>Fungi</taxon>
        <taxon>Dikarya</taxon>
        <taxon>Ascomycota</taxon>
        <taxon>Pezizomycotina</taxon>
        <taxon>Sordariomycetes</taxon>
        <taxon>Hypocreomycetidae</taxon>
        <taxon>Hypocreales</taxon>
        <taxon>Hypocreaceae</taxon>
        <taxon>Cladobotryum</taxon>
    </lineage>
</organism>
<comment type="similarity">
    <text evidence="1 3">Belongs to the thioredoxin family.</text>
</comment>
<dbReference type="EMBL" id="JAVFKD010000016">
    <property type="protein sequence ID" value="KAK5988084.1"/>
    <property type="molecule type" value="Genomic_DNA"/>
</dbReference>
<dbReference type="PANTHER" id="PTHR46115">
    <property type="entry name" value="THIOREDOXIN-LIKE PROTEIN 1"/>
    <property type="match status" value="1"/>
</dbReference>
<dbReference type="PRINTS" id="PR00421">
    <property type="entry name" value="THIOREDOXIN"/>
</dbReference>
<dbReference type="SUPFAM" id="SSF52833">
    <property type="entry name" value="Thioredoxin-like"/>
    <property type="match status" value="1"/>
</dbReference>
<evidence type="ECO:0000256" key="1">
    <source>
        <dbReference type="ARBA" id="ARBA00008987"/>
    </source>
</evidence>
<dbReference type="PROSITE" id="PS51352">
    <property type="entry name" value="THIOREDOXIN_2"/>
    <property type="match status" value="1"/>
</dbReference>
<evidence type="ECO:0000259" key="4">
    <source>
        <dbReference type="PROSITE" id="PS51352"/>
    </source>
</evidence>
<accession>A0ABR0S7Y7</accession>
<dbReference type="InterPro" id="IPR005746">
    <property type="entry name" value="Thioredoxin"/>
</dbReference>
<keyword evidence="2" id="KW-1015">Disulfide bond</keyword>
<reference evidence="5 6" key="1">
    <citation type="submission" date="2024-01" db="EMBL/GenBank/DDBJ databases">
        <title>Complete genome of Cladobotryum mycophilum ATHUM6906.</title>
        <authorList>
            <person name="Christinaki A.C."/>
            <person name="Myridakis A.I."/>
            <person name="Kouvelis V.N."/>
        </authorList>
    </citation>
    <scope>NUCLEOTIDE SEQUENCE [LARGE SCALE GENOMIC DNA]</scope>
    <source>
        <strain evidence="5 6">ATHUM6906</strain>
    </source>
</reference>
<evidence type="ECO:0000313" key="6">
    <source>
        <dbReference type="Proteomes" id="UP001338125"/>
    </source>
</evidence>
<dbReference type="InterPro" id="IPR036249">
    <property type="entry name" value="Thioredoxin-like_sf"/>
</dbReference>
<evidence type="ECO:0000256" key="3">
    <source>
        <dbReference type="PIRNR" id="PIRNR000077"/>
    </source>
</evidence>
<gene>
    <name evidence="5" type="ORF">PT974_12223</name>
</gene>
<dbReference type="CDD" id="cd02947">
    <property type="entry name" value="TRX_family"/>
    <property type="match status" value="1"/>
</dbReference>
<sequence>MVVKEIKSLEEFHSIIKANDKVVLDCYATWCGPCRIISPVFEKLSESEEFQDKAQFYKFDVDEIPKLAEELGVRAMPTFYFFNGGNKVGDMVGADPRGLAAHLTKYVG</sequence>
<dbReference type="Gene3D" id="3.40.30.10">
    <property type="entry name" value="Glutaredoxin"/>
    <property type="match status" value="1"/>
</dbReference>
<keyword evidence="6" id="KW-1185">Reference proteome</keyword>
<dbReference type="Pfam" id="PF00085">
    <property type="entry name" value="Thioredoxin"/>
    <property type="match status" value="1"/>
</dbReference>
<evidence type="ECO:0000256" key="2">
    <source>
        <dbReference type="ARBA" id="ARBA00023157"/>
    </source>
</evidence>
<dbReference type="PROSITE" id="PS00194">
    <property type="entry name" value="THIOREDOXIN_1"/>
    <property type="match status" value="1"/>
</dbReference>
<name>A0ABR0S7Y7_9HYPO</name>
<dbReference type="PIRSF" id="PIRSF000077">
    <property type="entry name" value="Thioredoxin"/>
    <property type="match status" value="1"/>
</dbReference>
<dbReference type="Proteomes" id="UP001338125">
    <property type="component" value="Unassembled WGS sequence"/>
</dbReference>
<dbReference type="InterPro" id="IPR017937">
    <property type="entry name" value="Thioredoxin_CS"/>
</dbReference>
<evidence type="ECO:0000313" key="5">
    <source>
        <dbReference type="EMBL" id="KAK5988084.1"/>
    </source>
</evidence>
<feature type="domain" description="Thioredoxin" evidence="4">
    <location>
        <begin position="1"/>
        <end position="108"/>
    </location>
</feature>